<evidence type="ECO:0000256" key="2">
    <source>
        <dbReference type="ARBA" id="ARBA00022519"/>
    </source>
</evidence>
<comment type="similarity">
    <text evidence="6">Belongs to the WzyE family.</text>
</comment>
<evidence type="ECO:0000256" key="1">
    <source>
        <dbReference type="ARBA" id="ARBA00022475"/>
    </source>
</evidence>
<evidence type="ECO:0000256" key="4">
    <source>
        <dbReference type="ARBA" id="ARBA00022989"/>
    </source>
</evidence>
<feature type="transmembrane region" description="Helical" evidence="6">
    <location>
        <begin position="336"/>
        <end position="360"/>
    </location>
</feature>
<feature type="transmembrane region" description="Helical" evidence="6">
    <location>
        <begin position="205"/>
        <end position="223"/>
    </location>
</feature>
<proteinExistence type="inferred from homology"/>
<dbReference type="InterPro" id="IPR010691">
    <property type="entry name" value="WzyE"/>
</dbReference>
<keyword evidence="5 6" id="KW-0472">Membrane</keyword>
<keyword evidence="3 6" id="KW-0812">Transmembrane</keyword>
<feature type="transmembrane region" description="Helical" evidence="6">
    <location>
        <begin position="67"/>
        <end position="87"/>
    </location>
</feature>
<feature type="transmembrane region" description="Helical" evidence="6">
    <location>
        <begin position="6"/>
        <end position="25"/>
    </location>
</feature>
<organism evidence="7 8">
    <name type="scientific">Lonsdalea iberica</name>
    <dbReference type="NCBI Taxonomy" id="1082703"/>
    <lineage>
        <taxon>Bacteria</taxon>
        <taxon>Pseudomonadati</taxon>
        <taxon>Pseudomonadota</taxon>
        <taxon>Gammaproteobacteria</taxon>
        <taxon>Enterobacterales</taxon>
        <taxon>Pectobacteriaceae</taxon>
        <taxon>Lonsdalea</taxon>
    </lineage>
</organism>
<dbReference type="GO" id="GO:0005886">
    <property type="term" value="C:plasma membrane"/>
    <property type="evidence" value="ECO:0007669"/>
    <property type="project" value="UniProtKB-SubCell"/>
</dbReference>
<dbReference type="Pfam" id="PF06899">
    <property type="entry name" value="WzyE"/>
    <property type="match status" value="1"/>
</dbReference>
<accession>A0A1X3RQR6</accession>
<feature type="transmembrane region" description="Helical" evidence="6">
    <location>
        <begin position="181"/>
        <end position="199"/>
    </location>
</feature>
<feature type="transmembrane region" description="Helical" evidence="6">
    <location>
        <begin position="404"/>
        <end position="430"/>
    </location>
</feature>
<name>A0A1X3RQR6_9GAMM</name>
<keyword evidence="1 6" id="KW-1003">Cell membrane</keyword>
<evidence type="ECO:0000256" key="5">
    <source>
        <dbReference type="ARBA" id="ARBA00023136"/>
    </source>
</evidence>
<comment type="pathway">
    <text evidence="6">Bacterial outer membrane biogenesis; enterobacterial common antigen biosynthesis.</text>
</comment>
<comment type="function">
    <text evidence="6">Probably involved in the polymerization of enterobacterial common antigen (ECA) trisaccharide repeat units.</text>
</comment>
<dbReference type="GO" id="GO:0009246">
    <property type="term" value="P:enterobacterial common antigen biosynthetic process"/>
    <property type="evidence" value="ECO:0007669"/>
    <property type="project" value="UniProtKB-UniRule"/>
</dbReference>
<dbReference type="OrthoDB" id="6415259at2"/>
<keyword evidence="4 6" id="KW-1133">Transmembrane helix</keyword>
<comment type="subcellular location">
    <subcellularLocation>
        <location evidence="6">Cell inner membrane</location>
        <topology evidence="6">Multi-pass membrane protein</topology>
    </subcellularLocation>
</comment>
<feature type="transmembrane region" description="Helical" evidence="6">
    <location>
        <begin position="380"/>
        <end position="398"/>
    </location>
</feature>
<dbReference type="UniPathway" id="UPA00566"/>
<dbReference type="HAMAP" id="MF_01003">
    <property type="entry name" value="WzyE"/>
    <property type="match status" value="1"/>
</dbReference>
<reference evidence="7 8" key="1">
    <citation type="submission" date="2016-02" db="EMBL/GenBank/DDBJ databases">
        <title>Species-wide whole genome sequencing reveals diversity, host range in Lonsdalea quercina.</title>
        <authorList>
            <person name="Li Y."/>
        </authorList>
    </citation>
    <scope>NUCLEOTIDE SEQUENCE [LARGE SCALE GENOMIC DNA]</scope>
    <source>
        <strain evidence="7 8">LMG 26264</strain>
    </source>
</reference>
<evidence type="ECO:0000256" key="3">
    <source>
        <dbReference type="ARBA" id="ARBA00022692"/>
    </source>
</evidence>
<dbReference type="NCBIfam" id="NF002820">
    <property type="entry name" value="PRK02975.1"/>
    <property type="match status" value="1"/>
</dbReference>
<feature type="transmembrane region" description="Helical" evidence="6">
    <location>
        <begin position="37"/>
        <end position="61"/>
    </location>
</feature>
<feature type="transmembrane region" description="Helical" evidence="6">
    <location>
        <begin position="228"/>
        <end position="244"/>
    </location>
</feature>
<dbReference type="RefSeq" id="WP_094109998.1">
    <property type="nucleotide sequence ID" value="NZ_LUTP01000040.1"/>
</dbReference>
<dbReference type="Proteomes" id="UP000194020">
    <property type="component" value="Unassembled WGS sequence"/>
</dbReference>
<comment type="caution">
    <text evidence="7">The sequence shown here is derived from an EMBL/GenBank/DDBJ whole genome shotgun (WGS) entry which is preliminary data.</text>
</comment>
<comment type="subunit">
    <text evidence="6">Probably part of a complex composed of WzxE, WzyE and WzzE.</text>
</comment>
<protein>
    <recommendedName>
        <fullName evidence="6">Probable ECA polymerase</fullName>
    </recommendedName>
</protein>
<feature type="transmembrane region" description="Helical" evidence="6">
    <location>
        <begin position="114"/>
        <end position="136"/>
    </location>
</feature>
<evidence type="ECO:0000313" key="7">
    <source>
        <dbReference type="EMBL" id="OSN04143.1"/>
    </source>
</evidence>
<dbReference type="EMBL" id="LUTP01000040">
    <property type="protein sequence ID" value="OSN04143.1"/>
    <property type="molecule type" value="Genomic_DNA"/>
</dbReference>
<keyword evidence="2 6" id="KW-0997">Cell inner membrane</keyword>
<sequence length="459" mass="52290">MTEWQVSGLLGVYLVSVLFILFLTWQEFRRVRFNFNVLFSILYLLTFYLGFPFTCLLAFRFDVAVVPAQYLLMALLSATVFYAIYYATYKTRLRASPVVSSPPMLSFTRVETHLVWALLALVAVVTVGIFFLHNGFLLFKLRAYNQIFSSDVSGVALKRFFYFFIPAMLVVYFLRQTQRAWLGFLLATVAFGVLTYLIVGGTRANVLIAFSLFLFIGIVRGWISLSMLVAAGLMGMVGMFWLALKRYSLDVSGAEAVYTFLYLTRDTFSPWENLARLWQFYDDIHFQGLAPIIRDFYVFIPGWLWPGRPSLILNSANYFTWEVLNNHSGLAMSPTLIGSLLVMGGAAFIPLGAVAVGLIIKWFDWLYERGRQSPNRYNAAILQAFCFGAIFNIIVLVREGMDAFVSRVVFFCLVFGACLLLAKLVYWLLLQGGVIRQRWRNLPPSGLEQRPAPVSPRRE</sequence>
<evidence type="ECO:0000256" key="6">
    <source>
        <dbReference type="HAMAP-Rule" id="MF_01003"/>
    </source>
</evidence>
<gene>
    <name evidence="6" type="primary">wzyE</name>
    <name evidence="7" type="ORF">AU511_13300</name>
</gene>
<feature type="transmembrane region" description="Helical" evidence="6">
    <location>
        <begin position="156"/>
        <end position="174"/>
    </location>
</feature>
<dbReference type="AlphaFoldDB" id="A0A1X3RQR6"/>
<evidence type="ECO:0000313" key="8">
    <source>
        <dbReference type="Proteomes" id="UP000194020"/>
    </source>
</evidence>